<evidence type="ECO:0000256" key="9">
    <source>
        <dbReference type="ARBA" id="ARBA00047630"/>
    </source>
</evidence>
<keyword evidence="13" id="KW-1185">Reference proteome</keyword>
<proteinExistence type="inferred from homology"/>
<dbReference type="Pfam" id="PF00266">
    <property type="entry name" value="Aminotran_5"/>
    <property type="match status" value="1"/>
</dbReference>
<evidence type="ECO:0000256" key="10">
    <source>
        <dbReference type="ARBA" id="ARBA00049007"/>
    </source>
</evidence>
<name>A0A1I8I181_9PLAT</name>
<dbReference type="CDD" id="cd00611">
    <property type="entry name" value="PSAT_like"/>
    <property type="match status" value="1"/>
</dbReference>
<dbReference type="Gene3D" id="3.40.640.10">
    <property type="entry name" value="Type I PLP-dependent aspartate aminotransferase-like (Major domain)"/>
    <property type="match status" value="1"/>
</dbReference>
<comment type="pathway">
    <text evidence="2 12">Amino-acid biosynthesis; L-serine biosynthesis; L-serine from 3-phospho-D-glycerate: step 2/3.</text>
</comment>
<evidence type="ECO:0000256" key="2">
    <source>
        <dbReference type="ARBA" id="ARBA00005099"/>
    </source>
</evidence>
<keyword evidence="8 12" id="KW-0718">Serine biosynthesis</keyword>
<keyword evidence="5 12" id="KW-0028">Amino-acid biosynthesis</keyword>
<keyword evidence="4 12" id="KW-0032">Aminotransferase</keyword>
<evidence type="ECO:0000256" key="7">
    <source>
        <dbReference type="ARBA" id="ARBA00022898"/>
    </source>
</evidence>
<dbReference type="WBParaSite" id="maker-uti_cns_0009055-snap-gene-0.3-mRNA-1">
    <property type="protein sequence ID" value="maker-uti_cns_0009055-snap-gene-0.3-mRNA-1"/>
    <property type="gene ID" value="maker-uti_cns_0009055-snap-gene-0.3"/>
</dbReference>
<dbReference type="FunFam" id="3.90.1150.10:FF:000006">
    <property type="entry name" value="Phosphoserine aminotransferase"/>
    <property type="match status" value="1"/>
</dbReference>
<evidence type="ECO:0000313" key="13">
    <source>
        <dbReference type="Proteomes" id="UP000095280"/>
    </source>
</evidence>
<dbReference type="GO" id="GO:0006564">
    <property type="term" value="P:L-serine biosynthetic process"/>
    <property type="evidence" value="ECO:0007669"/>
    <property type="project" value="UniProtKB-KW"/>
</dbReference>
<dbReference type="NCBIfam" id="TIGR01364">
    <property type="entry name" value="serC_1"/>
    <property type="match status" value="1"/>
</dbReference>
<comment type="catalytic activity">
    <reaction evidence="10 12">
        <text>O-phospho-L-serine + 2-oxoglutarate = 3-phosphooxypyruvate + L-glutamate</text>
        <dbReference type="Rhea" id="RHEA:14329"/>
        <dbReference type="ChEBI" id="CHEBI:16810"/>
        <dbReference type="ChEBI" id="CHEBI:18110"/>
        <dbReference type="ChEBI" id="CHEBI:29985"/>
        <dbReference type="ChEBI" id="CHEBI:57524"/>
        <dbReference type="EC" id="2.6.1.52"/>
    </reaction>
</comment>
<evidence type="ECO:0000256" key="4">
    <source>
        <dbReference type="ARBA" id="ARBA00022576"/>
    </source>
</evidence>
<dbReference type="GO" id="GO:0030170">
    <property type="term" value="F:pyridoxal phosphate binding"/>
    <property type="evidence" value="ECO:0007669"/>
    <property type="project" value="TreeGrafter"/>
</dbReference>
<dbReference type="HAMAP" id="MF_00160">
    <property type="entry name" value="SerC_aminotrans_5"/>
    <property type="match status" value="1"/>
</dbReference>
<evidence type="ECO:0000256" key="12">
    <source>
        <dbReference type="RuleBase" id="RU004505"/>
    </source>
</evidence>
<dbReference type="PROSITE" id="PS00595">
    <property type="entry name" value="AA_TRANSFER_CLASS_5"/>
    <property type="match status" value="1"/>
</dbReference>
<evidence type="ECO:0000256" key="5">
    <source>
        <dbReference type="ARBA" id="ARBA00022605"/>
    </source>
</evidence>
<dbReference type="FunFam" id="3.40.640.10:FF:000010">
    <property type="entry name" value="Phosphoserine aminotransferase"/>
    <property type="match status" value="1"/>
</dbReference>
<dbReference type="NCBIfam" id="NF003764">
    <property type="entry name" value="PRK05355.1"/>
    <property type="match status" value="1"/>
</dbReference>
<evidence type="ECO:0000256" key="6">
    <source>
        <dbReference type="ARBA" id="ARBA00022679"/>
    </source>
</evidence>
<dbReference type="InterPro" id="IPR022278">
    <property type="entry name" value="Pser_aminoTfrase"/>
</dbReference>
<dbReference type="STRING" id="282301.A0A1I8I181"/>
<dbReference type="GO" id="GO:0004648">
    <property type="term" value="F:O-phospho-L-serine:2-oxoglutarate aminotransferase activity"/>
    <property type="evidence" value="ECO:0007669"/>
    <property type="project" value="UniProtKB-EC"/>
</dbReference>
<evidence type="ECO:0000256" key="8">
    <source>
        <dbReference type="ARBA" id="ARBA00023299"/>
    </source>
</evidence>
<evidence type="ECO:0000313" key="14">
    <source>
        <dbReference type="WBParaSite" id="maker-uti_cns_0009055-snap-gene-0.3-mRNA-1"/>
    </source>
</evidence>
<dbReference type="PANTHER" id="PTHR43247:SF1">
    <property type="entry name" value="PHOSPHOSERINE AMINOTRANSFERASE"/>
    <property type="match status" value="1"/>
</dbReference>
<dbReference type="UniPathway" id="UPA00135">
    <property type="reaction ID" value="UER00197"/>
</dbReference>
<dbReference type="InterPro" id="IPR015424">
    <property type="entry name" value="PyrdxlP-dep_Trfase"/>
</dbReference>
<sequence>MAPTPVSAHDLSQKHKRVVNFSAGPSKLPDTVLQRAQEEMLNFQETGSSVMELSHRGKTFKSVISEAEKLTRQLLNVPDNFRILFMQGGGCGQFAAVPLNLAGSPGATVDYIVTGRWSESAAKEAEKYCKVRKVHAPKPHASDSSDSEDSEEEWWSELSDNAAYVYMCDNETVDGVEFKCPPRTPPGVPLVADMSSNMMSRPIDFSKYGLVFAGAQKNLGPAGVTVVIVREDLMDGRALPFCPSVLSYHVTSRNDSLYNTPPTFSIYVTGLVMQWVRDSGGVARMQELSREKSSLLYSLIENSQGFYYCPVDKSCRSRMNIVFRLSGGEALEKRFTEEAAKQGLTNLEGHRSIGGLRASLYNAVTIADTRTLASFMRDFAKRVAQIDLV</sequence>
<evidence type="ECO:0000256" key="3">
    <source>
        <dbReference type="ARBA" id="ARBA00006904"/>
    </source>
</evidence>
<dbReference type="InterPro" id="IPR000192">
    <property type="entry name" value="Aminotrans_V_dom"/>
</dbReference>
<keyword evidence="6 12" id="KW-0808">Transferase</keyword>
<protein>
    <recommendedName>
        <fullName evidence="12">Phosphoserine aminotransferase</fullName>
        <ecNumber evidence="12">2.6.1.52</ecNumber>
    </recommendedName>
</protein>
<dbReference type="AlphaFoldDB" id="A0A1I8I181"/>
<dbReference type="UniPathway" id="UPA00244">
    <property type="reaction ID" value="UER00311"/>
</dbReference>
<comment type="cofactor">
    <cofactor evidence="1 11">
        <name>pyridoxal 5'-phosphate</name>
        <dbReference type="ChEBI" id="CHEBI:597326"/>
    </cofactor>
</comment>
<accession>A0A1I8I181</accession>
<dbReference type="PIRSF" id="PIRSF000525">
    <property type="entry name" value="SerC"/>
    <property type="match status" value="1"/>
</dbReference>
<evidence type="ECO:0000256" key="11">
    <source>
        <dbReference type="RuleBase" id="RU004504"/>
    </source>
</evidence>
<dbReference type="InterPro" id="IPR015421">
    <property type="entry name" value="PyrdxlP-dep_Trfase_major"/>
</dbReference>
<dbReference type="GO" id="GO:0005737">
    <property type="term" value="C:cytoplasm"/>
    <property type="evidence" value="ECO:0007669"/>
    <property type="project" value="TreeGrafter"/>
</dbReference>
<dbReference type="SUPFAM" id="SSF53383">
    <property type="entry name" value="PLP-dependent transferases"/>
    <property type="match status" value="1"/>
</dbReference>
<dbReference type="EC" id="2.6.1.52" evidence="12"/>
<dbReference type="PANTHER" id="PTHR43247">
    <property type="entry name" value="PHOSPHOSERINE AMINOTRANSFERASE"/>
    <property type="match status" value="1"/>
</dbReference>
<comment type="similarity">
    <text evidence="3">Belongs to the class-V pyridoxal-phosphate-dependent aminotransferase family. SerC subfamily.</text>
</comment>
<organism evidence="13 14">
    <name type="scientific">Macrostomum lignano</name>
    <dbReference type="NCBI Taxonomy" id="282301"/>
    <lineage>
        <taxon>Eukaryota</taxon>
        <taxon>Metazoa</taxon>
        <taxon>Spiralia</taxon>
        <taxon>Lophotrochozoa</taxon>
        <taxon>Platyhelminthes</taxon>
        <taxon>Rhabditophora</taxon>
        <taxon>Macrostomorpha</taxon>
        <taxon>Macrostomida</taxon>
        <taxon>Macrostomidae</taxon>
        <taxon>Macrostomum</taxon>
    </lineage>
</organism>
<dbReference type="OrthoDB" id="1703350at2759"/>
<evidence type="ECO:0000256" key="1">
    <source>
        <dbReference type="ARBA" id="ARBA00001933"/>
    </source>
</evidence>
<dbReference type="Gene3D" id="3.90.1150.10">
    <property type="entry name" value="Aspartate Aminotransferase, domain 1"/>
    <property type="match status" value="1"/>
</dbReference>
<comment type="catalytic activity">
    <reaction evidence="9">
        <text>4-(phosphooxy)-L-threonine + 2-oxoglutarate = (R)-3-hydroxy-2-oxo-4-phosphooxybutanoate + L-glutamate</text>
        <dbReference type="Rhea" id="RHEA:16573"/>
        <dbReference type="ChEBI" id="CHEBI:16810"/>
        <dbReference type="ChEBI" id="CHEBI:29985"/>
        <dbReference type="ChEBI" id="CHEBI:58452"/>
        <dbReference type="ChEBI" id="CHEBI:58538"/>
        <dbReference type="EC" id="2.6.1.52"/>
    </reaction>
</comment>
<reference evidence="14" key="1">
    <citation type="submission" date="2016-11" db="UniProtKB">
        <authorList>
            <consortium name="WormBaseParasite"/>
        </authorList>
    </citation>
    <scope>IDENTIFICATION</scope>
</reference>
<dbReference type="InterPro" id="IPR015422">
    <property type="entry name" value="PyrdxlP-dep_Trfase_small"/>
</dbReference>
<dbReference type="Proteomes" id="UP000095280">
    <property type="component" value="Unplaced"/>
</dbReference>
<dbReference type="InterPro" id="IPR020578">
    <property type="entry name" value="Aminotrans_V_PyrdxlP_BS"/>
</dbReference>
<keyword evidence="7" id="KW-0663">Pyridoxal phosphate</keyword>